<evidence type="ECO:0000313" key="2">
    <source>
        <dbReference type="Proteomes" id="UP000242515"/>
    </source>
</evidence>
<sequence length="160" mass="17411">MHVYIMRHGDAALDAASDAQRPLTHCGVVESQQMSRWLAAQQPSFDLTLVSPFLRAQQTYNAFSENITRSGHVETLEMLTPSGDARAVGDYLQGLASEGVETVMIISHLPLVGYLVSTLCPEQCPPMFATAGIAHIDYDAKTARGTLCWQESPSRLATAM</sequence>
<protein>
    <submittedName>
        <fullName evidence="1">Phosphohistidine phosphatase, SixA</fullName>
    </submittedName>
</protein>
<dbReference type="EMBL" id="FOGC01000011">
    <property type="protein sequence ID" value="SER09838.1"/>
    <property type="molecule type" value="Genomic_DNA"/>
</dbReference>
<dbReference type="Pfam" id="PF00300">
    <property type="entry name" value="His_Phos_1"/>
    <property type="match status" value="1"/>
</dbReference>
<dbReference type="NCBIfam" id="TIGR00249">
    <property type="entry name" value="sixA"/>
    <property type="match status" value="1"/>
</dbReference>
<organism evidence="1 2">
    <name type="scientific">Rosenbergiella nectarea</name>
    <dbReference type="NCBI Taxonomy" id="988801"/>
    <lineage>
        <taxon>Bacteria</taxon>
        <taxon>Pseudomonadati</taxon>
        <taxon>Pseudomonadota</taxon>
        <taxon>Gammaproteobacteria</taxon>
        <taxon>Enterobacterales</taxon>
        <taxon>Erwiniaceae</taxon>
        <taxon>Rosenbergiella</taxon>
    </lineage>
</organism>
<dbReference type="OrthoDB" id="92610at2"/>
<dbReference type="CDD" id="cd07067">
    <property type="entry name" value="HP_PGM_like"/>
    <property type="match status" value="1"/>
</dbReference>
<dbReference type="STRING" id="988801.SAMN05216522_11173"/>
<dbReference type="InterPro" id="IPR004449">
    <property type="entry name" value="SixA"/>
</dbReference>
<dbReference type="GO" id="GO:0005737">
    <property type="term" value="C:cytoplasm"/>
    <property type="evidence" value="ECO:0007669"/>
    <property type="project" value="InterPro"/>
</dbReference>
<keyword evidence="2" id="KW-1185">Reference proteome</keyword>
<gene>
    <name evidence="1" type="ORF">SAMN05216522_11173</name>
</gene>
<dbReference type="Gene3D" id="3.40.50.1240">
    <property type="entry name" value="Phosphoglycerate mutase-like"/>
    <property type="match status" value="1"/>
</dbReference>
<dbReference type="InterPro" id="IPR029033">
    <property type="entry name" value="His_PPase_superfam"/>
</dbReference>
<dbReference type="SUPFAM" id="SSF53254">
    <property type="entry name" value="Phosphoglycerate mutase-like"/>
    <property type="match status" value="1"/>
</dbReference>
<dbReference type="AlphaFoldDB" id="A0A1H9LEQ3"/>
<evidence type="ECO:0000313" key="1">
    <source>
        <dbReference type="EMBL" id="SER09838.1"/>
    </source>
</evidence>
<dbReference type="InterPro" id="IPR013078">
    <property type="entry name" value="His_Pase_superF_clade-1"/>
</dbReference>
<proteinExistence type="predicted"/>
<name>A0A1H9LEQ3_9GAMM</name>
<reference evidence="2" key="1">
    <citation type="submission" date="2016-10" db="EMBL/GenBank/DDBJ databases">
        <authorList>
            <person name="Varghese N."/>
            <person name="Submissions S."/>
        </authorList>
    </citation>
    <scope>NUCLEOTIDE SEQUENCE [LARGE SCALE GENOMIC DNA]</scope>
    <source>
        <strain evidence="2">8N4</strain>
    </source>
</reference>
<dbReference type="Proteomes" id="UP000242515">
    <property type="component" value="Unassembled WGS sequence"/>
</dbReference>
<accession>A0A1H9LEQ3</accession>
<dbReference type="RefSeq" id="WP_092677527.1">
    <property type="nucleotide sequence ID" value="NZ_FOGC01000011.1"/>
</dbReference>
<dbReference type="GO" id="GO:0101006">
    <property type="term" value="F:protein histidine phosphatase activity"/>
    <property type="evidence" value="ECO:0007669"/>
    <property type="project" value="InterPro"/>
</dbReference>